<protein>
    <recommendedName>
        <fullName evidence="1">ATP-dependent Clp protease adapter protein ClpS</fullName>
    </recommendedName>
</protein>
<dbReference type="Gene3D" id="3.30.1390.10">
    <property type="match status" value="1"/>
</dbReference>
<dbReference type="HAMAP" id="MF_00302">
    <property type="entry name" value="ClpS"/>
    <property type="match status" value="1"/>
</dbReference>
<dbReference type="FunFam" id="3.30.1390.10:FF:000002">
    <property type="entry name" value="ATP-dependent Clp protease adapter protein ClpS"/>
    <property type="match status" value="1"/>
</dbReference>
<proteinExistence type="inferred from homology"/>
<dbReference type="PANTHER" id="PTHR33473:SF19">
    <property type="entry name" value="ATP-DEPENDENT CLP PROTEASE ADAPTER PROTEIN CLPS"/>
    <property type="match status" value="1"/>
</dbReference>
<accession>A0A2D3WFA7</accession>
<comment type="subunit">
    <text evidence="1">Binds to the N-terminal domain of the chaperone ClpA.</text>
</comment>
<dbReference type="RefSeq" id="WP_294894891.1">
    <property type="nucleotide sequence ID" value="NZ_DLUI01000162.1"/>
</dbReference>
<reference evidence="3 4" key="1">
    <citation type="journal article" date="2017" name="Front. Microbiol.">
        <title>Comparative Genomic Analysis of the Class Epsilonproteobacteria and Proposed Reclassification to Epsilonbacteraeota (phyl. nov.).</title>
        <authorList>
            <person name="Waite D.W."/>
            <person name="Vanwonterghem I."/>
            <person name="Rinke C."/>
            <person name="Parks D.H."/>
            <person name="Zhang Y."/>
            <person name="Takai K."/>
            <person name="Sievert S.M."/>
            <person name="Simon J."/>
            <person name="Campbell B.J."/>
            <person name="Hanson T.E."/>
            <person name="Woyke T."/>
            <person name="Klotz M.G."/>
            <person name="Hugenholtz P."/>
        </authorList>
    </citation>
    <scope>NUCLEOTIDE SEQUENCE [LARGE SCALE GENOMIC DNA]</scope>
    <source>
        <strain evidence="3">UBA12443</strain>
    </source>
</reference>
<evidence type="ECO:0000313" key="3">
    <source>
        <dbReference type="EMBL" id="DAB37427.1"/>
    </source>
</evidence>
<organism evidence="3 4">
    <name type="scientific">Sulfuricurvum kujiense</name>
    <dbReference type="NCBI Taxonomy" id="148813"/>
    <lineage>
        <taxon>Bacteria</taxon>
        <taxon>Pseudomonadati</taxon>
        <taxon>Campylobacterota</taxon>
        <taxon>Epsilonproteobacteria</taxon>
        <taxon>Campylobacterales</taxon>
        <taxon>Sulfurimonadaceae</taxon>
        <taxon>Sulfuricurvum</taxon>
    </lineage>
</organism>
<gene>
    <name evidence="1" type="primary">clpS</name>
    <name evidence="3" type="ORF">CFH83_11215</name>
</gene>
<evidence type="ECO:0000256" key="1">
    <source>
        <dbReference type="HAMAP-Rule" id="MF_00302"/>
    </source>
</evidence>
<name>A0A2D3WFA7_9BACT</name>
<dbReference type="GO" id="GO:0008233">
    <property type="term" value="F:peptidase activity"/>
    <property type="evidence" value="ECO:0007669"/>
    <property type="project" value="UniProtKB-KW"/>
</dbReference>
<comment type="similarity">
    <text evidence="1">Belongs to the ClpS family.</text>
</comment>
<comment type="function">
    <text evidence="1">Involved in the modulation of the specificity of the ClpAP-mediated ATP-dependent protein degradation.</text>
</comment>
<dbReference type="GO" id="GO:0030163">
    <property type="term" value="P:protein catabolic process"/>
    <property type="evidence" value="ECO:0007669"/>
    <property type="project" value="InterPro"/>
</dbReference>
<dbReference type="Proteomes" id="UP000228859">
    <property type="component" value="Unassembled WGS sequence"/>
</dbReference>
<dbReference type="InterPro" id="IPR022935">
    <property type="entry name" value="ClpS"/>
</dbReference>
<keyword evidence="3" id="KW-0645">Protease</keyword>
<dbReference type="PANTHER" id="PTHR33473">
    <property type="entry name" value="ATP-DEPENDENT CLP PROTEASE ADAPTER PROTEIN CLPS1, CHLOROPLASTIC"/>
    <property type="match status" value="1"/>
</dbReference>
<dbReference type="EMBL" id="DLUI01000162">
    <property type="protein sequence ID" value="DAB37427.1"/>
    <property type="molecule type" value="Genomic_DNA"/>
</dbReference>
<dbReference type="AlphaFoldDB" id="A0A2D3WFA7"/>
<sequence length="99" mass="11419">MATKHEHSTQLNILVEHPKQYNVFLLNDDYTSMDFVVDILMKLFRRNFQEAHAIMIEVHRSGRGLCGVYPYEVAETKVHQVGTLARENGFPLKAVMEEA</sequence>
<evidence type="ECO:0000313" key="4">
    <source>
        <dbReference type="Proteomes" id="UP000228859"/>
    </source>
</evidence>
<evidence type="ECO:0000259" key="2">
    <source>
        <dbReference type="Pfam" id="PF02617"/>
    </source>
</evidence>
<dbReference type="InterPro" id="IPR014719">
    <property type="entry name" value="Ribosomal_bL12_C/ClpS-like"/>
</dbReference>
<dbReference type="GO" id="GO:0006508">
    <property type="term" value="P:proteolysis"/>
    <property type="evidence" value="ECO:0007669"/>
    <property type="project" value="UniProtKB-UniRule"/>
</dbReference>
<dbReference type="SUPFAM" id="SSF54736">
    <property type="entry name" value="ClpS-like"/>
    <property type="match status" value="1"/>
</dbReference>
<comment type="caution">
    <text evidence="3">The sequence shown here is derived from an EMBL/GenBank/DDBJ whole genome shotgun (WGS) entry which is preliminary data.</text>
</comment>
<dbReference type="InterPro" id="IPR003769">
    <property type="entry name" value="ClpS_core"/>
</dbReference>
<keyword evidence="3" id="KW-0378">Hydrolase</keyword>
<dbReference type="Pfam" id="PF02617">
    <property type="entry name" value="ClpS"/>
    <property type="match status" value="1"/>
</dbReference>
<feature type="domain" description="Adaptor protein ClpS core" evidence="2">
    <location>
        <begin position="17"/>
        <end position="94"/>
    </location>
</feature>